<dbReference type="Pfam" id="PF14577">
    <property type="entry name" value="SEO_C"/>
    <property type="match status" value="1"/>
</dbReference>
<evidence type="ECO:0000313" key="3">
    <source>
        <dbReference type="Proteomes" id="UP001497480"/>
    </source>
</evidence>
<reference evidence="2 3" key="1">
    <citation type="submission" date="2024-03" db="EMBL/GenBank/DDBJ databases">
        <authorList>
            <person name="Martinez-Hernandez J."/>
        </authorList>
    </citation>
    <scope>NUCLEOTIDE SEQUENCE [LARGE SCALE GENOMIC DNA]</scope>
</reference>
<evidence type="ECO:0000313" key="2">
    <source>
        <dbReference type="EMBL" id="CAL0299869.1"/>
    </source>
</evidence>
<gene>
    <name evidence="2" type="ORF">LLUT_LOCUS929</name>
</gene>
<dbReference type="EMBL" id="CAXHTB010000001">
    <property type="protein sequence ID" value="CAL0299869.1"/>
    <property type="molecule type" value="Genomic_DNA"/>
</dbReference>
<dbReference type="AlphaFoldDB" id="A0AAV1VSA0"/>
<dbReference type="InterPro" id="IPR039299">
    <property type="entry name" value="SEOA"/>
</dbReference>
<protein>
    <recommendedName>
        <fullName evidence="1">Sieve element occlusion C-terminal domain-containing protein</fullName>
    </recommendedName>
</protein>
<comment type="caution">
    <text evidence="2">The sequence shown here is derived from an EMBL/GenBank/DDBJ whole genome shotgun (WGS) entry which is preliminary data.</text>
</comment>
<dbReference type="InterPro" id="IPR027944">
    <property type="entry name" value="SEO_C"/>
</dbReference>
<accession>A0AAV1VSA0</accession>
<dbReference type="PANTHER" id="PTHR33232">
    <property type="entry name" value="PROTEIN SIEVE ELEMENT OCCLUSION B-LIKE"/>
    <property type="match status" value="1"/>
</dbReference>
<dbReference type="Proteomes" id="UP001497480">
    <property type="component" value="Unassembled WGS sequence"/>
</dbReference>
<dbReference type="GO" id="GO:0010088">
    <property type="term" value="P:phloem development"/>
    <property type="evidence" value="ECO:0007669"/>
    <property type="project" value="InterPro"/>
</dbReference>
<name>A0AAV1VSA0_LUPLU</name>
<keyword evidence="3" id="KW-1185">Reference proteome</keyword>
<organism evidence="2 3">
    <name type="scientific">Lupinus luteus</name>
    <name type="common">European yellow lupine</name>
    <dbReference type="NCBI Taxonomy" id="3873"/>
    <lineage>
        <taxon>Eukaryota</taxon>
        <taxon>Viridiplantae</taxon>
        <taxon>Streptophyta</taxon>
        <taxon>Embryophyta</taxon>
        <taxon>Tracheophyta</taxon>
        <taxon>Spermatophyta</taxon>
        <taxon>Magnoliopsida</taxon>
        <taxon>eudicotyledons</taxon>
        <taxon>Gunneridae</taxon>
        <taxon>Pentapetalae</taxon>
        <taxon>rosids</taxon>
        <taxon>fabids</taxon>
        <taxon>Fabales</taxon>
        <taxon>Fabaceae</taxon>
        <taxon>Papilionoideae</taxon>
        <taxon>50 kb inversion clade</taxon>
        <taxon>genistoids sensu lato</taxon>
        <taxon>core genistoids</taxon>
        <taxon>Genisteae</taxon>
        <taxon>Lupinus</taxon>
    </lineage>
</organism>
<proteinExistence type="predicted"/>
<dbReference type="PANTHER" id="PTHR33232:SF18">
    <property type="entry name" value="PROTEIN SIEVE ELEMENT OCCLUSION B-LIKE"/>
    <property type="match status" value="1"/>
</dbReference>
<feature type="domain" description="Sieve element occlusion C-terminal" evidence="1">
    <location>
        <begin position="228"/>
        <end position="335"/>
    </location>
</feature>
<evidence type="ECO:0000259" key="1">
    <source>
        <dbReference type="Pfam" id="PF14577"/>
    </source>
</evidence>
<sequence>MRNTWIFWGVEGGHGRGQGFVVFWSPVRGDVFGARCMLAKFLNHVGLLLDEPFLAFQHLEEALGGSWWVWCCVMASAGFMGWLSWWGKGTGCKIDLAGRYSLVSGSHHGVSIRVVRNKDIFLFFSTLDITESNFDNLIPIYNTIKTGEQYKILWVPIVEEWNDELRIQFESLNFKMFWYVLQHFEPIRGIRFIKEELQFTNKHTIVLLSPQTKILHLNAFYMIEVDKTTNSATQEVQKLFSYKNESGWTLLTHGSTVLLSGHGTAMLKTVSKFDNWKKFVIQTAFEISFKEHYEKVILSTRIWFHNEIPKIAGKIPDFIECPECHCKMEVFVSCCRIEEEKIDRNA</sequence>